<sequence length="186" mass="20449">MPNAVTGVASTALLALAMGFGLAAAPIAPQPASPYALSAATAVAADGTGLPLPRFVSLRAEQVNMRTGPGVRYPIDWVYLRRSLPVEIVQEFQTWRKIRDPQGAEGWVHQSMLSGRRTVMTMDGTHRLRAEPREEAETLAYLEGGVQASLIQCPRGTEFCRVEANGMDGWLRRSAFWGVYRNEYIE</sequence>
<dbReference type="AlphaFoldDB" id="K9H489"/>
<evidence type="ECO:0000313" key="2">
    <source>
        <dbReference type="EMBL" id="EKV31904.1"/>
    </source>
</evidence>
<keyword evidence="3" id="KW-1185">Reference proteome</keyword>
<dbReference type="EMBL" id="ANHY01000004">
    <property type="protein sequence ID" value="EKV31904.1"/>
    <property type="molecule type" value="Genomic_DNA"/>
</dbReference>
<evidence type="ECO:0008006" key="4">
    <source>
        <dbReference type="Google" id="ProtNLM"/>
    </source>
</evidence>
<dbReference type="Gene3D" id="2.30.30.40">
    <property type="entry name" value="SH3 Domains"/>
    <property type="match status" value="1"/>
</dbReference>
<gene>
    <name evidence="2" type="ORF">C882_2968</name>
</gene>
<comment type="caution">
    <text evidence="2">The sequence shown here is derived from an EMBL/GenBank/DDBJ whole genome shotgun (WGS) entry which is preliminary data.</text>
</comment>
<name>K9H489_9PROT</name>
<feature type="signal peptide" evidence="1">
    <location>
        <begin position="1"/>
        <end position="23"/>
    </location>
</feature>
<keyword evidence="1" id="KW-0732">Signal</keyword>
<dbReference type="STRING" id="1238182.C882_2968"/>
<reference evidence="2 3" key="1">
    <citation type="journal article" date="2013" name="Genome Announc.">
        <title>Draft Genome Sequence of an Alphaproteobacterium, Caenispirillum salinarum AK4(T), Isolated from a Solar Saltern.</title>
        <authorList>
            <person name="Khatri I."/>
            <person name="Singh A."/>
            <person name="Korpole S."/>
            <person name="Pinnaka A.K."/>
            <person name="Subramanian S."/>
        </authorList>
    </citation>
    <scope>NUCLEOTIDE SEQUENCE [LARGE SCALE GENOMIC DNA]</scope>
    <source>
        <strain evidence="2 3">AK4</strain>
    </source>
</reference>
<dbReference type="Pfam" id="PF06347">
    <property type="entry name" value="SH3_4"/>
    <property type="match status" value="2"/>
</dbReference>
<proteinExistence type="predicted"/>
<protein>
    <recommendedName>
        <fullName evidence="4">SH3b domain-containing protein</fullName>
    </recommendedName>
</protein>
<evidence type="ECO:0000256" key="1">
    <source>
        <dbReference type="SAM" id="SignalP"/>
    </source>
</evidence>
<dbReference type="InterPro" id="IPR010466">
    <property type="entry name" value="DUF1058"/>
</dbReference>
<dbReference type="RefSeq" id="WP_009539165.1">
    <property type="nucleotide sequence ID" value="NZ_ANHY01000004.1"/>
</dbReference>
<dbReference type="eggNOG" id="COG3807">
    <property type="taxonomic scope" value="Bacteria"/>
</dbReference>
<dbReference type="PATRIC" id="fig|1238182.3.peg.716"/>
<organism evidence="2 3">
    <name type="scientific">Caenispirillum salinarum AK4</name>
    <dbReference type="NCBI Taxonomy" id="1238182"/>
    <lineage>
        <taxon>Bacteria</taxon>
        <taxon>Pseudomonadati</taxon>
        <taxon>Pseudomonadota</taxon>
        <taxon>Alphaproteobacteria</taxon>
        <taxon>Rhodospirillales</taxon>
        <taxon>Novispirillaceae</taxon>
        <taxon>Caenispirillum</taxon>
    </lineage>
</organism>
<accession>K9H489</accession>
<dbReference type="Proteomes" id="UP000009881">
    <property type="component" value="Unassembled WGS sequence"/>
</dbReference>
<feature type="chain" id="PRO_5003931484" description="SH3b domain-containing protein" evidence="1">
    <location>
        <begin position="24"/>
        <end position="186"/>
    </location>
</feature>
<evidence type="ECO:0000313" key="3">
    <source>
        <dbReference type="Proteomes" id="UP000009881"/>
    </source>
</evidence>